<dbReference type="InterPro" id="IPR027417">
    <property type="entry name" value="P-loop_NTPase"/>
</dbReference>
<dbReference type="InterPro" id="IPR005225">
    <property type="entry name" value="Small_GTP-bd"/>
</dbReference>
<dbReference type="PANTHER" id="PTHR24070">
    <property type="entry name" value="RAS, DI-RAS, AND RHEB FAMILY MEMBERS OF SMALL GTPASE SUPERFAMILY"/>
    <property type="match status" value="1"/>
</dbReference>
<keyword evidence="6" id="KW-1185">Reference proteome</keyword>
<evidence type="ECO:0000313" key="6">
    <source>
        <dbReference type="Proteomes" id="UP000444721"/>
    </source>
</evidence>
<dbReference type="GO" id="GO:0003924">
    <property type="term" value="F:GTPase activity"/>
    <property type="evidence" value="ECO:0007669"/>
    <property type="project" value="InterPro"/>
</dbReference>
<keyword evidence="4" id="KW-0472">Membrane</keyword>
<dbReference type="InterPro" id="IPR020849">
    <property type="entry name" value="Small_GTPase_Ras-type"/>
</dbReference>
<evidence type="ECO:0000256" key="3">
    <source>
        <dbReference type="SAM" id="MobiDB-lite"/>
    </source>
</evidence>
<keyword evidence="4" id="KW-1133">Transmembrane helix</keyword>
<evidence type="ECO:0000256" key="4">
    <source>
        <dbReference type="SAM" id="Phobius"/>
    </source>
</evidence>
<dbReference type="Proteomes" id="UP000444721">
    <property type="component" value="Unassembled WGS sequence"/>
</dbReference>
<dbReference type="SMART" id="SM00173">
    <property type="entry name" value="RAS"/>
    <property type="match status" value="1"/>
</dbReference>
<comment type="caution">
    <text evidence="5">The sequence shown here is derived from an EMBL/GenBank/DDBJ whole genome shotgun (WGS) entry which is preliminary data.</text>
</comment>
<dbReference type="VEuPathDB" id="AmoebaDB:NfTy_035200"/>
<dbReference type="InterPro" id="IPR001806">
    <property type="entry name" value="Small_GTPase"/>
</dbReference>
<dbReference type="VEuPathDB" id="AmoebaDB:NF0120400"/>
<feature type="transmembrane region" description="Helical" evidence="4">
    <location>
        <begin position="247"/>
        <end position="266"/>
    </location>
</feature>
<dbReference type="EMBL" id="VFQX01000017">
    <property type="protein sequence ID" value="KAF0980585.1"/>
    <property type="molecule type" value="Genomic_DNA"/>
</dbReference>
<dbReference type="SUPFAM" id="SSF52540">
    <property type="entry name" value="P-loop containing nucleoside triphosphate hydrolases"/>
    <property type="match status" value="1"/>
</dbReference>
<sequence length="784" mass="89498">MQQQPSPRHGSSSSFIGYGLEIARSDEFLQLPNSMILLENVSYQNYEVVEEDLGSGGSTMTDGGIEVKTTNTRSRTIPNPLLKKLKKQELELELSDMNFSYHCKFPKNILMKDTASLRSKLLLNHHWNGDSSNGENGHLERVHQQQQTLFMENNLIDQNHEELLEQRSATTRTIVKSQQDDISRFERNVGVTFVMPHDLSIIAPSMNQDVFEQFSHQSLLSWDWNSKVDHTESVFSMMQYYYGPFKLFLLFMAVLIFTTICMVSLVKVSSLGKQIENTLFESVRSEALKISHSGTVMSMLKTAPAIKTIIYLTLFLIVTILIILLISIFVTRLILKFVRRRVLQKFEKIKKAFNIEAPPPREKLDFVLYDDNYNGSAEEKLSEAIYGYVQLSKRLIIATSNSSIISQSSHDKKQATSSSQELSISNFVLEHMMKSMLNSQNSSSPSSESSITTSSSLLQHNAILEIEHFLLKEQIPTFSKPHEYHLSNFSIAQEFLLLALAMARKDVKFKNCGFVLIRVPSVQYGMMRLCENLGFTLVHQQVGEFPMSWNNPNMPRNDKNEETFTFAVCGGGAVGKSSITIRWTQDTFIEIYDPTIEATFNIARKIDNQTTYLTIIDTAGQDEFSALQDVYMRNAYGFVLVFDCTSKASLEELQKYTERVYRIKSEEYKQVDGKDYPVIFVGNKYDLVQENPKGKYMTEKEIKEFIKTQLGLPEKTPFLFASAKNGLNMKEALESIVREMREFEKGQKPVTNPMKPPKSPRKGMLSSVSDKGEVQSDLERMKNY</sequence>
<dbReference type="GO" id="GO:0007165">
    <property type="term" value="P:signal transduction"/>
    <property type="evidence" value="ECO:0007669"/>
    <property type="project" value="InterPro"/>
</dbReference>
<keyword evidence="4" id="KW-0812">Transmembrane</keyword>
<dbReference type="FunFam" id="3.40.50.300:FF:001447">
    <property type="entry name" value="Ras-related protein Rab-1B"/>
    <property type="match status" value="1"/>
</dbReference>
<feature type="compositionally biased region" description="Basic and acidic residues" evidence="3">
    <location>
        <begin position="770"/>
        <end position="784"/>
    </location>
</feature>
<dbReference type="PRINTS" id="PR00449">
    <property type="entry name" value="RASTRNSFRMNG"/>
</dbReference>
<dbReference type="OrthoDB" id="265044at2759"/>
<dbReference type="GO" id="GO:0016020">
    <property type="term" value="C:membrane"/>
    <property type="evidence" value="ECO:0007669"/>
    <property type="project" value="InterPro"/>
</dbReference>
<dbReference type="Pfam" id="PF00071">
    <property type="entry name" value="Ras"/>
    <property type="match status" value="1"/>
</dbReference>
<dbReference type="GeneID" id="68120283"/>
<keyword evidence="1" id="KW-0547">Nucleotide-binding</keyword>
<proteinExistence type="predicted"/>
<evidence type="ECO:0000313" key="5">
    <source>
        <dbReference type="EMBL" id="KAF0980585.1"/>
    </source>
</evidence>
<feature type="region of interest" description="Disordered" evidence="3">
    <location>
        <begin position="743"/>
        <end position="784"/>
    </location>
</feature>
<dbReference type="GO" id="GO:0005525">
    <property type="term" value="F:GTP binding"/>
    <property type="evidence" value="ECO:0007669"/>
    <property type="project" value="UniProtKB-KW"/>
</dbReference>
<dbReference type="VEuPathDB" id="AmoebaDB:NF0120410"/>
<reference evidence="5 6" key="1">
    <citation type="journal article" date="2019" name="Sci. Rep.">
        <title>Nanopore sequencing improves the draft genome of the human pathogenic amoeba Naegleria fowleri.</title>
        <authorList>
            <person name="Liechti N."/>
            <person name="Schurch N."/>
            <person name="Bruggmann R."/>
            <person name="Wittwer M."/>
        </authorList>
    </citation>
    <scope>NUCLEOTIDE SEQUENCE [LARGE SCALE GENOMIC DNA]</scope>
    <source>
        <strain evidence="5 6">ATCC 30894</strain>
    </source>
</reference>
<organism evidence="5 6">
    <name type="scientific">Naegleria fowleri</name>
    <name type="common">Brain eating amoeba</name>
    <dbReference type="NCBI Taxonomy" id="5763"/>
    <lineage>
        <taxon>Eukaryota</taxon>
        <taxon>Discoba</taxon>
        <taxon>Heterolobosea</taxon>
        <taxon>Tetramitia</taxon>
        <taxon>Eutetramitia</taxon>
        <taxon>Vahlkampfiidae</taxon>
        <taxon>Naegleria</taxon>
    </lineage>
</organism>
<keyword evidence="2" id="KW-0342">GTP-binding</keyword>
<protein>
    <submittedName>
        <fullName evidence="5">Uncharacterized protein</fullName>
    </submittedName>
</protein>
<name>A0A6A5C525_NAEFO</name>
<dbReference type="VEuPathDB" id="AmoebaDB:FDP41_013068"/>
<dbReference type="NCBIfam" id="TIGR00231">
    <property type="entry name" value="small_GTP"/>
    <property type="match status" value="1"/>
</dbReference>
<dbReference type="Gene3D" id="3.40.50.300">
    <property type="entry name" value="P-loop containing nucleotide triphosphate hydrolases"/>
    <property type="match status" value="1"/>
</dbReference>
<accession>A0A6A5C525</accession>
<dbReference type="AlphaFoldDB" id="A0A6A5C525"/>
<gene>
    <name evidence="5" type="ORF">FDP41_013068</name>
</gene>
<dbReference type="RefSeq" id="XP_044565298.1">
    <property type="nucleotide sequence ID" value="XM_044703657.1"/>
</dbReference>
<dbReference type="PROSITE" id="PS51419">
    <property type="entry name" value="RAB"/>
    <property type="match status" value="1"/>
</dbReference>
<evidence type="ECO:0000256" key="2">
    <source>
        <dbReference type="ARBA" id="ARBA00023134"/>
    </source>
</evidence>
<evidence type="ECO:0000256" key="1">
    <source>
        <dbReference type="ARBA" id="ARBA00022741"/>
    </source>
</evidence>
<dbReference type="SMART" id="SM00175">
    <property type="entry name" value="RAB"/>
    <property type="match status" value="1"/>
</dbReference>
<dbReference type="SMART" id="SM00174">
    <property type="entry name" value="RHO"/>
    <property type="match status" value="1"/>
</dbReference>
<feature type="transmembrane region" description="Helical" evidence="4">
    <location>
        <begin position="309"/>
        <end position="335"/>
    </location>
</feature>
<dbReference type="PROSITE" id="PS51421">
    <property type="entry name" value="RAS"/>
    <property type="match status" value="1"/>
</dbReference>